<dbReference type="InterPro" id="IPR036291">
    <property type="entry name" value="NAD(P)-bd_dom_sf"/>
</dbReference>
<evidence type="ECO:0000259" key="1">
    <source>
        <dbReference type="Pfam" id="PF01370"/>
    </source>
</evidence>
<reference evidence="3" key="1">
    <citation type="journal article" date="2019" name="Int. J. Syst. Evol. Microbiol.">
        <title>The Global Catalogue of Microorganisms (GCM) 10K type strain sequencing project: providing services to taxonomists for standard genome sequencing and annotation.</title>
        <authorList>
            <consortium name="The Broad Institute Genomics Platform"/>
            <consortium name="The Broad Institute Genome Sequencing Center for Infectious Disease"/>
            <person name="Wu L."/>
            <person name="Ma J."/>
        </authorList>
    </citation>
    <scope>NUCLEOTIDE SEQUENCE [LARGE SCALE GENOMIC DNA]</scope>
    <source>
        <strain evidence="3">CCUG 60523</strain>
    </source>
</reference>
<dbReference type="RefSeq" id="WP_377906238.1">
    <property type="nucleotide sequence ID" value="NZ_JBHRZS010000007.1"/>
</dbReference>
<dbReference type="EMBL" id="JBHRZS010000007">
    <property type="protein sequence ID" value="MFC3880889.1"/>
    <property type="molecule type" value="Genomic_DNA"/>
</dbReference>
<proteinExistence type="predicted"/>
<dbReference type="PANTHER" id="PTHR43245:SF58">
    <property type="entry name" value="BLL5923 PROTEIN"/>
    <property type="match status" value="1"/>
</dbReference>
<dbReference type="InterPro" id="IPR001509">
    <property type="entry name" value="Epimerase_deHydtase"/>
</dbReference>
<dbReference type="SUPFAM" id="SSF51735">
    <property type="entry name" value="NAD(P)-binding Rossmann-fold domains"/>
    <property type="match status" value="1"/>
</dbReference>
<keyword evidence="3" id="KW-1185">Reference proteome</keyword>
<evidence type="ECO:0000313" key="3">
    <source>
        <dbReference type="Proteomes" id="UP001595805"/>
    </source>
</evidence>
<accession>A0ABV8AVS9</accession>
<name>A0ABV8AVS9_9BACT</name>
<feature type="domain" description="NAD-dependent epimerase/dehydratase" evidence="1">
    <location>
        <begin position="3"/>
        <end position="200"/>
    </location>
</feature>
<sequence>MKILLTGASGFLGSILLEELRKNHEVISLGRGDSNQIIADLAKEKPEIPEVDILIHSAGKAHSVPKTEAEKKEFFAVNFEGTKNLIEGIKNPPKQFVFISTVAVYGLEKGELITENHDLDAVSPYGKSKIMAEQLVESWAKREGINYLILRLPLVVGANPPGNLGAMIKAIRKGYYFRLGSAESKKSMVLAEDLAQQLLKWQGHSGIYNLTDGHDPKMKELEAYLSSQFGKSVKTFPEGPLNFFAKVGDRISAFPLNSYRLEKLKHSLTFSSEKAKHELGWEPRSVIGNFRISK</sequence>
<dbReference type="PANTHER" id="PTHR43245">
    <property type="entry name" value="BIFUNCTIONAL POLYMYXIN RESISTANCE PROTEIN ARNA"/>
    <property type="match status" value="1"/>
</dbReference>
<dbReference type="Proteomes" id="UP001595805">
    <property type="component" value="Unassembled WGS sequence"/>
</dbReference>
<comment type="caution">
    <text evidence="2">The sequence shown here is derived from an EMBL/GenBank/DDBJ whole genome shotgun (WGS) entry which is preliminary data.</text>
</comment>
<dbReference type="Pfam" id="PF01370">
    <property type="entry name" value="Epimerase"/>
    <property type="match status" value="1"/>
</dbReference>
<gene>
    <name evidence="2" type="ORF">ACFOSV_11905</name>
</gene>
<organism evidence="2 3">
    <name type="scientific">Algoriphagus namhaensis</name>
    <dbReference type="NCBI Taxonomy" id="915353"/>
    <lineage>
        <taxon>Bacteria</taxon>
        <taxon>Pseudomonadati</taxon>
        <taxon>Bacteroidota</taxon>
        <taxon>Cytophagia</taxon>
        <taxon>Cytophagales</taxon>
        <taxon>Cyclobacteriaceae</taxon>
        <taxon>Algoriphagus</taxon>
    </lineage>
</organism>
<dbReference type="InterPro" id="IPR050177">
    <property type="entry name" value="Lipid_A_modif_metabolic_enz"/>
</dbReference>
<protein>
    <submittedName>
        <fullName evidence="2">NAD-dependent epimerase/dehydratase family protein</fullName>
    </submittedName>
</protein>
<evidence type="ECO:0000313" key="2">
    <source>
        <dbReference type="EMBL" id="MFC3880889.1"/>
    </source>
</evidence>
<dbReference type="Gene3D" id="3.40.50.720">
    <property type="entry name" value="NAD(P)-binding Rossmann-like Domain"/>
    <property type="match status" value="1"/>
</dbReference>